<feature type="region of interest" description="Disordered" evidence="6">
    <location>
        <begin position="88"/>
        <end position="184"/>
    </location>
</feature>
<dbReference type="EMBL" id="CP001576">
    <property type="protein sequence ID" value="ACO69970.1"/>
    <property type="molecule type" value="Genomic_DNA"/>
</dbReference>
<dbReference type="AlphaFoldDB" id="C1FIC1"/>
<dbReference type="PANTHER" id="PTHR31144:SF1">
    <property type="entry name" value="UPF0602 PROTEIN C4ORF47"/>
    <property type="match status" value="1"/>
</dbReference>
<name>C1FIC1_MICCC</name>
<evidence type="ECO:0000256" key="6">
    <source>
        <dbReference type="SAM" id="MobiDB-lite"/>
    </source>
</evidence>
<dbReference type="PANTHER" id="PTHR31144">
    <property type="entry name" value="UPF0602 PROTEIN C4ORF47"/>
    <property type="match status" value="1"/>
</dbReference>
<proteinExistence type="inferred from homology"/>
<feature type="region of interest" description="Disordered" evidence="6">
    <location>
        <begin position="219"/>
        <end position="348"/>
    </location>
</feature>
<evidence type="ECO:0000313" key="8">
    <source>
        <dbReference type="Proteomes" id="UP000002009"/>
    </source>
</evidence>
<organism evidence="7 8">
    <name type="scientific">Micromonas commoda (strain RCC299 / NOUM17 / CCMP2709)</name>
    <name type="common">Picoplanktonic green alga</name>
    <dbReference type="NCBI Taxonomy" id="296587"/>
    <lineage>
        <taxon>Eukaryota</taxon>
        <taxon>Viridiplantae</taxon>
        <taxon>Chlorophyta</taxon>
        <taxon>Mamiellophyceae</taxon>
        <taxon>Mamiellales</taxon>
        <taxon>Mamiellaceae</taxon>
        <taxon>Micromonas</taxon>
    </lineage>
</organism>
<dbReference type="RefSeq" id="XP_002508712.1">
    <property type="nucleotide sequence ID" value="XM_002508666.1"/>
</dbReference>
<feature type="compositionally biased region" description="Basic and acidic residues" evidence="6">
    <location>
        <begin position="94"/>
        <end position="107"/>
    </location>
</feature>
<dbReference type="OrthoDB" id="283553at2759"/>
<keyword evidence="3" id="KW-0206">Cytoskeleton</keyword>
<evidence type="ECO:0000313" key="7">
    <source>
        <dbReference type="EMBL" id="ACO69970.1"/>
    </source>
</evidence>
<gene>
    <name evidence="7" type="ORF">MICPUN_109004</name>
</gene>
<evidence type="ECO:0000256" key="4">
    <source>
        <dbReference type="ARBA" id="ARBA00035656"/>
    </source>
</evidence>
<dbReference type="Proteomes" id="UP000002009">
    <property type="component" value="Chromosome 10"/>
</dbReference>
<dbReference type="GeneID" id="8246715"/>
<dbReference type="GO" id="GO:0005881">
    <property type="term" value="C:cytoplasmic microtubule"/>
    <property type="evidence" value="ECO:0007669"/>
    <property type="project" value="TreeGrafter"/>
</dbReference>
<protein>
    <recommendedName>
        <fullName evidence="5">Cilia-and flagella-associated protein 96</fullName>
    </recommendedName>
</protein>
<feature type="compositionally biased region" description="Basic and acidic residues" evidence="6">
    <location>
        <begin position="300"/>
        <end position="321"/>
    </location>
</feature>
<keyword evidence="8" id="KW-1185">Reference proteome</keyword>
<accession>C1FIC1</accession>
<sequence length="348" mass="36898">MAPEAAPPADTAKPIPVVDEDAPAGPDKYGSFSNPGSLNVGVPYTGKDPLAQGNSRLRGVNMKAPSAKMGKGNDASFDRFKPLYQKEPFQVSAAEKREARAKAEDGRIQGPLVPAGMPKKSSGLGGYGGTLGEPFENEDGEPYFGWGTADGEPPKGLMKGDPSTQPKPRNIVTGPGKKGGYGMRGYTLGEKKSAGGSAGEYKYVATDYDAERKADAARAAHGKKLMAGKPDWKPTAPGKRGGPGVTGKTLAGPKNLGGVCGEYRYKPEGPDPKFVPEPPADYPWAPPKPNKGPMNPFPEHMADPEELQKWKERRREKEGRAKITKAWRPGGGGKSGATKSVLRMNTRL</sequence>
<evidence type="ECO:0000256" key="1">
    <source>
        <dbReference type="ARBA" id="ARBA00004300"/>
    </source>
</evidence>
<evidence type="ECO:0000256" key="2">
    <source>
        <dbReference type="ARBA" id="ARBA00022490"/>
    </source>
</evidence>
<feature type="compositionally biased region" description="Pro residues" evidence="6">
    <location>
        <begin position="273"/>
        <end position="290"/>
    </location>
</feature>
<evidence type="ECO:0000256" key="5">
    <source>
        <dbReference type="ARBA" id="ARBA00035693"/>
    </source>
</evidence>
<evidence type="ECO:0000256" key="3">
    <source>
        <dbReference type="ARBA" id="ARBA00023212"/>
    </source>
</evidence>
<comment type="subcellular location">
    <subcellularLocation>
        <location evidence="1">Cytoplasm</location>
        <location evidence="1">Cytoskeleton</location>
        <location evidence="1">Microtubule organizing center</location>
        <location evidence="1">Centrosome</location>
    </subcellularLocation>
</comment>
<dbReference type="eggNOG" id="ENOG502R8QU">
    <property type="taxonomic scope" value="Eukaryota"/>
</dbReference>
<dbReference type="Pfam" id="PF15239">
    <property type="entry name" value="CFAP96-like"/>
    <property type="match status" value="1"/>
</dbReference>
<dbReference type="InParanoid" id="C1FIC1"/>
<dbReference type="KEGG" id="mis:MICPUN_109004"/>
<dbReference type="InterPro" id="IPR029358">
    <property type="entry name" value="CFAP96"/>
</dbReference>
<reference evidence="7 8" key="1">
    <citation type="journal article" date="2009" name="Science">
        <title>Green evolution and dynamic adaptations revealed by genomes of the marine picoeukaryotes Micromonas.</title>
        <authorList>
            <person name="Worden A.Z."/>
            <person name="Lee J.H."/>
            <person name="Mock T."/>
            <person name="Rouze P."/>
            <person name="Simmons M.P."/>
            <person name="Aerts A.L."/>
            <person name="Allen A.E."/>
            <person name="Cuvelier M.L."/>
            <person name="Derelle E."/>
            <person name="Everett M.V."/>
            <person name="Foulon E."/>
            <person name="Grimwood J."/>
            <person name="Gundlach H."/>
            <person name="Henrissat B."/>
            <person name="Napoli C."/>
            <person name="McDonald S.M."/>
            <person name="Parker M.S."/>
            <person name="Rombauts S."/>
            <person name="Salamov A."/>
            <person name="Von Dassow P."/>
            <person name="Badger J.H."/>
            <person name="Coutinho P.M."/>
            <person name="Demir E."/>
            <person name="Dubchak I."/>
            <person name="Gentemann C."/>
            <person name="Eikrem W."/>
            <person name="Gready J.E."/>
            <person name="John U."/>
            <person name="Lanier W."/>
            <person name="Lindquist E.A."/>
            <person name="Lucas S."/>
            <person name="Mayer K.F."/>
            <person name="Moreau H."/>
            <person name="Not F."/>
            <person name="Otillar R."/>
            <person name="Panaud O."/>
            <person name="Pangilinan J."/>
            <person name="Paulsen I."/>
            <person name="Piegu B."/>
            <person name="Poliakov A."/>
            <person name="Robbens S."/>
            <person name="Schmutz J."/>
            <person name="Toulza E."/>
            <person name="Wyss T."/>
            <person name="Zelensky A."/>
            <person name="Zhou K."/>
            <person name="Armbrust E.V."/>
            <person name="Bhattacharya D."/>
            <person name="Goodenough U.W."/>
            <person name="Van de Peer Y."/>
            <person name="Grigoriev I.V."/>
        </authorList>
    </citation>
    <scope>NUCLEOTIDE SEQUENCE [LARGE SCALE GENOMIC DNA]</scope>
    <source>
        <strain evidence="8">RCC299 / NOUM17</strain>
    </source>
</reference>
<dbReference type="OMA" id="TEYEYQH"/>
<comment type="similarity">
    <text evidence="4">Belongs to the CFAP96 family.</text>
</comment>
<keyword evidence="2" id="KW-0963">Cytoplasm</keyword>
<feature type="region of interest" description="Disordered" evidence="6">
    <location>
        <begin position="1"/>
        <end position="75"/>
    </location>
</feature>
<dbReference type="STRING" id="296587.C1FIC1"/>